<reference evidence="1" key="3">
    <citation type="journal article" date="2004" name="Trends Parasitol.">
        <title>The Anopheles gambiae genome: an update.</title>
        <authorList>
            <person name="Mongin E."/>
            <person name="Louis C."/>
            <person name="Holt R.A."/>
            <person name="Birney E."/>
            <person name="Collins F.H."/>
        </authorList>
    </citation>
    <scope>NUCLEOTIDE SEQUENCE</scope>
    <source>
        <strain evidence="1">PEST</strain>
    </source>
</reference>
<dbReference type="PaxDb" id="7165-AGAP010726-PA"/>
<comment type="caution">
    <text evidence="1">The sequence shown here is derived from an EMBL/GenBank/DDBJ whole genome shotgun (WGS) entry which is preliminary data.</text>
</comment>
<proteinExistence type="predicted"/>
<accession>Q5TUJ0</accession>
<reference evidence="1" key="2">
    <citation type="submission" date="2002-03" db="EMBL/GenBank/DDBJ databases">
        <authorList>
            <consortium name="The Anopheles Genome Sequencing Consortium"/>
        </authorList>
    </citation>
    <scope>NUCLEOTIDE SEQUENCE</scope>
    <source>
        <strain evidence="1">PEST</strain>
    </source>
</reference>
<sequence>MVDRRSRFASPAICRWINRTTSTTRPAVRAAPRSRLSLNFAGDFVKRKNHQSSTGL</sequence>
<reference evidence="1" key="4">
    <citation type="journal article" date="2007" name="Genome Biol.">
        <title>Update of the Anopheles gambiae PEST genome assembly.</title>
        <authorList>
            <person name="Sharakhova M.V."/>
            <person name="Hammond M.P."/>
            <person name="Lobo N.F."/>
            <person name="Krzywinski J."/>
            <person name="Unger M.F."/>
            <person name="Hillenmeyer M.E."/>
            <person name="Bruggner R.V."/>
            <person name="Birney E."/>
            <person name="Collins F.H."/>
        </authorList>
    </citation>
    <scope>NUCLEOTIDE SEQUENCE</scope>
    <source>
        <strain evidence="1">PEST</strain>
    </source>
</reference>
<protein>
    <submittedName>
        <fullName evidence="1">AGAP010726-PA</fullName>
    </submittedName>
</protein>
<reference evidence="1" key="5">
    <citation type="submission" date="2011-05" db="EMBL/GenBank/DDBJ databases">
        <authorList>
            <consortium name="VectorBase"/>
        </authorList>
    </citation>
    <scope>NUCLEOTIDE SEQUENCE</scope>
    <source>
        <strain evidence="1">PEST</strain>
    </source>
</reference>
<reference evidence="1" key="1">
    <citation type="journal article" date="2002" name="Science">
        <title>The genome sequence of the malaria mosquito Anopheles gambiae.</title>
        <authorList>
            <person name="Holt R.A."/>
            <person name="Subramanian G.M."/>
            <person name="Halpern A."/>
            <person name="Sutton G.G."/>
            <person name="Charlab R."/>
            <person name="Nusskern D.R."/>
            <person name="Wincker P."/>
            <person name="Clark A.G."/>
            <person name="Ribeiro J.M."/>
            <person name="Wides R."/>
            <person name="Salzberg S.L."/>
            <person name="Loftus B."/>
            <person name="Yandell M."/>
            <person name="Majoros W.H."/>
            <person name="Rusch D.B."/>
            <person name="Lai Z."/>
            <person name="Kraft C.L."/>
            <person name="Abril J.F."/>
            <person name="Anthouard V."/>
            <person name="Arensburger P."/>
            <person name="Atkinson P.W."/>
            <person name="Baden H."/>
            <person name="de Berardinis V."/>
            <person name="Baldwin D."/>
            <person name="Benes V."/>
            <person name="Biedler J."/>
            <person name="Blass C."/>
            <person name="Bolanos R."/>
            <person name="Boscus D."/>
            <person name="Barnstead M."/>
            <person name="Cai S."/>
            <person name="Center A."/>
            <person name="Chaturverdi K."/>
            <person name="Christophides G.K."/>
            <person name="Chrystal M.A."/>
            <person name="Clamp M."/>
            <person name="Cravchik A."/>
            <person name="Curwen V."/>
            <person name="Dana A."/>
            <person name="Delcher A."/>
            <person name="Dew I."/>
            <person name="Evans C.A."/>
            <person name="Flanigan M."/>
            <person name="Grundschober-Freimoser A."/>
            <person name="Friedli L."/>
            <person name="Gu Z."/>
            <person name="Guan P."/>
            <person name="Guigo R."/>
            <person name="Hillenmeyer M.E."/>
            <person name="Hladun S.L."/>
            <person name="Hogan J.R."/>
            <person name="Hong Y.S."/>
            <person name="Hoover J."/>
            <person name="Jaillon O."/>
            <person name="Ke Z."/>
            <person name="Kodira C."/>
            <person name="Kokoza E."/>
            <person name="Koutsos A."/>
            <person name="Letunic I."/>
            <person name="Levitsky A."/>
            <person name="Liang Y."/>
            <person name="Lin J.J."/>
            <person name="Lobo N.F."/>
            <person name="Lopez J.R."/>
            <person name="Malek J.A."/>
            <person name="McIntosh T.C."/>
            <person name="Meister S."/>
            <person name="Miller J."/>
            <person name="Mobarry C."/>
            <person name="Mongin E."/>
            <person name="Murphy S.D."/>
            <person name="O'Brochta D.A."/>
            <person name="Pfannkoch C."/>
            <person name="Qi R."/>
            <person name="Regier M.A."/>
            <person name="Remington K."/>
            <person name="Shao H."/>
            <person name="Sharakhova M.V."/>
            <person name="Sitter C.D."/>
            <person name="Shetty J."/>
            <person name="Smith T.J."/>
            <person name="Strong R."/>
            <person name="Sun J."/>
            <person name="Thomasova D."/>
            <person name="Ton L.Q."/>
            <person name="Topalis P."/>
            <person name="Tu Z."/>
            <person name="Unger M.F."/>
            <person name="Walenz B."/>
            <person name="Wang A."/>
            <person name="Wang J."/>
            <person name="Wang M."/>
            <person name="Wang X."/>
            <person name="Woodford K.J."/>
            <person name="Wortman J.R."/>
            <person name="Wu M."/>
            <person name="Yao A."/>
            <person name="Zdobnov E.M."/>
            <person name="Zhang H."/>
            <person name="Zhao Q."/>
            <person name="Zhao S."/>
            <person name="Zhu S.C."/>
            <person name="Zhimulev I."/>
            <person name="Coluzzi M."/>
            <person name="della Torre A."/>
            <person name="Roth C.W."/>
            <person name="Louis C."/>
            <person name="Kalush F."/>
            <person name="Mural R.J."/>
            <person name="Myers E.W."/>
            <person name="Adams M.D."/>
            <person name="Smith H.O."/>
            <person name="Broder S."/>
            <person name="Gardner M.J."/>
            <person name="Fraser C.M."/>
            <person name="Birney E."/>
            <person name="Bork P."/>
            <person name="Brey P.T."/>
            <person name="Venter J.C."/>
            <person name="Weissenbach J."/>
            <person name="Kafatos F.C."/>
            <person name="Collins F.H."/>
            <person name="Hoffman S.L."/>
        </authorList>
    </citation>
    <scope>NUCLEOTIDE SEQUENCE [LARGE SCALE GENOMIC DNA]</scope>
    <source>
        <strain evidence="1">PEST</strain>
    </source>
</reference>
<gene>
    <name evidence="1" type="ORF">AgaP_AGAP010726</name>
</gene>
<dbReference type="HOGENOM" id="CLU_3016013_0_0_1"/>
<organism evidence="1">
    <name type="scientific">Anopheles gambiae</name>
    <name type="common">African malaria mosquito</name>
    <dbReference type="NCBI Taxonomy" id="7165"/>
    <lineage>
        <taxon>Eukaryota</taxon>
        <taxon>Metazoa</taxon>
        <taxon>Ecdysozoa</taxon>
        <taxon>Arthropoda</taxon>
        <taxon>Hexapoda</taxon>
        <taxon>Insecta</taxon>
        <taxon>Pterygota</taxon>
        <taxon>Neoptera</taxon>
        <taxon>Endopterygota</taxon>
        <taxon>Diptera</taxon>
        <taxon>Nematocera</taxon>
        <taxon>Culicoidea</taxon>
        <taxon>Culicidae</taxon>
        <taxon>Anophelinae</taxon>
        <taxon>Anopheles</taxon>
    </lineage>
</organism>
<dbReference type="AlphaFoldDB" id="Q5TUJ0"/>
<evidence type="ECO:0000313" key="1">
    <source>
        <dbReference type="EMBL" id="EAL41087.2"/>
    </source>
</evidence>
<name>Q5TUJ0_ANOGA</name>
<dbReference type="EMBL" id="AAAB01008848">
    <property type="protein sequence ID" value="EAL41087.2"/>
    <property type="molecule type" value="Genomic_DNA"/>
</dbReference>